<dbReference type="PANTHER" id="PTHR33602">
    <property type="entry name" value="REGULATORY PROTEIN RECX FAMILY PROTEIN"/>
    <property type="match status" value="1"/>
</dbReference>
<organism evidence="8">
    <name type="scientific">Fervidobacterium pennivorans</name>
    <dbReference type="NCBI Taxonomy" id="93466"/>
    <lineage>
        <taxon>Bacteria</taxon>
        <taxon>Thermotogati</taxon>
        <taxon>Thermotogota</taxon>
        <taxon>Thermotogae</taxon>
        <taxon>Thermotogales</taxon>
        <taxon>Fervidobacteriaceae</taxon>
        <taxon>Fervidobacterium</taxon>
    </lineage>
</organism>
<dbReference type="GO" id="GO:0005737">
    <property type="term" value="C:cytoplasm"/>
    <property type="evidence" value="ECO:0007669"/>
    <property type="project" value="UniProtKB-SubCell"/>
</dbReference>
<dbReference type="InterPro" id="IPR003783">
    <property type="entry name" value="Regulatory_RecX"/>
</dbReference>
<dbReference type="GO" id="GO:0006282">
    <property type="term" value="P:regulation of DNA repair"/>
    <property type="evidence" value="ECO:0007669"/>
    <property type="project" value="InterPro"/>
</dbReference>
<keyword evidence="4" id="KW-0963">Cytoplasm</keyword>
<comment type="caution">
    <text evidence="8">The sequence shown here is derived from an EMBL/GenBank/DDBJ whole genome shotgun (WGS) entry which is preliminary data.</text>
</comment>
<evidence type="ECO:0000313" key="7">
    <source>
        <dbReference type="EMBL" id="HGQ77683.1"/>
    </source>
</evidence>
<dbReference type="Gene3D" id="1.10.10.10">
    <property type="entry name" value="Winged helix-like DNA-binding domain superfamily/Winged helix DNA-binding domain"/>
    <property type="match status" value="2"/>
</dbReference>
<proteinExistence type="inferred from homology"/>
<dbReference type="PANTHER" id="PTHR33602:SF1">
    <property type="entry name" value="REGULATORY PROTEIN RECX FAMILY PROTEIN"/>
    <property type="match status" value="1"/>
</dbReference>
<evidence type="ECO:0000256" key="4">
    <source>
        <dbReference type="ARBA" id="ARBA00022490"/>
    </source>
</evidence>
<dbReference type="AlphaFoldDB" id="A0A7C4RYV4"/>
<dbReference type="InterPro" id="IPR053926">
    <property type="entry name" value="RecX_HTH_1st"/>
</dbReference>
<dbReference type="Pfam" id="PF02631">
    <property type="entry name" value="RecX_HTH2"/>
    <property type="match status" value="1"/>
</dbReference>
<sequence length="176" mass="21452">MRKRRQSKYEVENTRNNLDNFEFHNDWEDEKGYQDNKQLGRSSKKRTKRDPLSIALRFIKFRARSQWEVENRLKREGFSDEVINQTIQKLKESGFIDDEKFAYLYAYDSLVIHYKGPYRIRYELRQLHVDEYIIEDAIKKVLEEVDVQEIIEKLTKGLDEHKKREKLYRHGFGGDW</sequence>
<dbReference type="InterPro" id="IPR036388">
    <property type="entry name" value="WH-like_DNA-bd_sf"/>
</dbReference>
<evidence type="ECO:0000256" key="1">
    <source>
        <dbReference type="ARBA" id="ARBA00004496"/>
    </source>
</evidence>
<dbReference type="Pfam" id="PF21982">
    <property type="entry name" value="RecX_HTH1"/>
    <property type="match status" value="1"/>
</dbReference>
<protein>
    <recommendedName>
        <fullName evidence="3">Regulatory protein RecX</fullName>
    </recommendedName>
</protein>
<dbReference type="EMBL" id="DSZT01000163">
    <property type="protein sequence ID" value="HGU42315.1"/>
    <property type="molecule type" value="Genomic_DNA"/>
</dbReference>
<gene>
    <name evidence="8" type="ORF">ENT72_05300</name>
    <name evidence="7" type="ORF">ENU12_07260</name>
</gene>
<feature type="domain" description="RecX first three-helical" evidence="6">
    <location>
        <begin position="53"/>
        <end position="90"/>
    </location>
</feature>
<evidence type="ECO:0000256" key="2">
    <source>
        <dbReference type="ARBA" id="ARBA00009695"/>
    </source>
</evidence>
<feature type="domain" description="RecX second three-helical" evidence="5">
    <location>
        <begin position="97"/>
        <end position="138"/>
    </location>
</feature>
<evidence type="ECO:0000256" key="3">
    <source>
        <dbReference type="ARBA" id="ARBA00018111"/>
    </source>
</evidence>
<evidence type="ECO:0000259" key="6">
    <source>
        <dbReference type="Pfam" id="PF21982"/>
    </source>
</evidence>
<evidence type="ECO:0000259" key="5">
    <source>
        <dbReference type="Pfam" id="PF02631"/>
    </source>
</evidence>
<name>A0A7C4RYV4_FERPE</name>
<reference evidence="8" key="1">
    <citation type="journal article" date="2020" name="mSystems">
        <title>Genome- and Community-Level Interaction Insights into Carbon Utilization and Element Cycling Functions of Hydrothermarchaeota in Hydrothermal Sediment.</title>
        <authorList>
            <person name="Zhou Z."/>
            <person name="Liu Y."/>
            <person name="Xu W."/>
            <person name="Pan J."/>
            <person name="Luo Z.H."/>
            <person name="Li M."/>
        </authorList>
    </citation>
    <scope>NUCLEOTIDE SEQUENCE [LARGE SCALE GENOMIC DNA]</scope>
    <source>
        <strain evidence="8">SpSt-604</strain>
        <strain evidence="7">SpSt-640</strain>
    </source>
</reference>
<dbReference type="InterPro" id="IPR053924">
    <property type="entry name" value="RecX_HTH_2nd"/>
</dbReference>
<dbReference type="EMBL" id="DTBH01000150">
    <property type="protein sequence ID" value="HGQ77683.1"/>
    <property type="molecule type" value="Genomic_DNA"/>
</dbReference>
<comment type="subcellular location">
    <subcellularLocation>
        <location evidence="1">Cytoplasm</location>
    </subcellularLocation>
</comment>
<comment type="similarity">
    <text evidence="2">Belongs to the RecX family.</text>
</comment>
<accession>A0A7C4RYV4</accession>
<evidence type="ECO:0000313" key="8">
    <source>
        <dbReference type="EMBL" id="HGU42315.1"/>
    </source>
</evidence>